<dbReference type="Proteomes" id="UP000287651">
    <property type="component" value="Unassembled WGS sequence"/>
</dbReference>
<dbReference type="EMBL" id="AMZH03008334">
    <property type="protein sequence ID" value="RRT59173.1"/>
    <property type="molecule type" value="Genomic_DNA"/>
</dbReference>
<name>A0A426Z5H2_ENSVE</name>
<accession>A0A426Z5H2</accession>
<reference evidence="1 2" key="1">
    <citation type="journal article" date="2014" name="Agronomy (Basel)">
        <title>A Draft Genome Sequence for Ensete ventricosum, the Drought-Tolerant Tree Against Hunger.</title>
        <authorList>
            <person name="Harrison J."/>
            <person name="Moore K.A."/>
            <person name="Paszkiewicz K."/>
            <person name="Jones T."/>
            <person name="Grant M."/>
            <person name="Ambacheew D."/>
            <person name="Muzemil S."/>
            <person name="Studholme D.J."/>
        </authorList>
    </citation>
    <scope>NUCLEOTIDE SEQUENCE [LARGE SCALE GENOMIC DNA]</scope>
</reference>
<protein>
    <submittedName>
        <fullName evidence="1">Uncharacterized protein</fullName>
    </submittedName>
</protein>
<dbReference type="Pfam" id="PF05742">
    <property type="entry name" value="TANGO2"/>
    <property type="match status" value="1"/>
</dbReference>
<sequence length="169" mass="19980">MKGSVFRREERNTDYGVREFEKRQVRKSSSMCIAAWIWQAHPLYPLVLLLNRDEFHDRYSWKSPLEFAEELVMEARDYNGFNLILADIPSKLMVWVPDRSTLFFFHVCDYSQIDHLKLNLVIAKQGQFGTRSTAALSVKTDGNSRFYEKYLEKGVWKDHAVSYNIEKMQ</sequence>
<dbReference type="AlphaFoldDB" id="A0A426Z5H2"/>
<proteinExistence type="predicted"/>
<dbReference type="InterPro" id="IPR008551">
    <property type="entry name" value="TANGO2"/>
</dbReference>
<comment type="caution">
    <text evidence="1">The sequence shown here is derived from an EMBL/GenBank/DDBJ whole genome shotgun (WGS) entry which is preliminary data.</text>
</comment>
<evidence type="ECO:0000313" key="1">
    <source>
        <dbReference type="EMBL" id="RRT59173.1"/>
    </source>
</evidence>
<dbReference type="PANTHER" id="PTHR17985:SF8">
    <property type="entry name" value="TRANSPORT AND GOLGI ORGANIZATION PROTEIN 2 HOMOLOG"/>
    <property type="match status" value="1"/>
</dbReference>
<gene>
    <name evidence="1" type="ORF">B296_00046035</name>
</gene>
<dbReference type="PANTHER" id="PTHR17985">
    <property type="entry name" value="SER/THR-RICH PROTEIN T10 IN DGCR REGION"/>
    <property type="match status" value="1"/>
</dbReference>
<evidence type="ECO:0000313" key="2">
    <source>
        <dbReference type="Proteomes" id="UP000287651"/>
    </source>
</evidence>
<organism evidence="1 2">
    <name type="scientific">Ensete ventricosum</name>
    <name type="common">Abyssinian banana</name>
    <name type="synonym">Musa ensete</name>
    <dbReference type="NCBI Taxonomy" id="4639"/>
    <lineage>
        <taxon>Eukaryota</taxon>
        <taxon>Viridiplantae</taxon>
        <taxon>Streptophyta</taxon>
        <taxon>Embryophyta</taxon>
        <taxon>Tracheophyta</taxon>
        <taxon>Spermatophyta</taxon>
        <taxon>Magnoliopsida</taxon>
        <taxon>Liliopsida</taxon>
        <taxon>Zingiberales</taxon>
        <taxon>Musaceae</taxon>
        <taxon>Ensete</taxon>
    </lineage>
</organism>